<dbReference type="SUPFAM" id="SSF51735">
    <property type="entry name" value="NAD(P)-binding Rossmann-fold domains"/>
    <property type="match status" value="1"/>
</dbReference>
<dbReference type="Proteomes" id="UP000499080">
    <property type="component" value="Unassembled WGS sequence"/>
</dbReference>
<dbReference type="PANTHER" id="PTHR43313:SF50">
    <property type="entry name" value="GH26015P"/>
    <property type="match status" value="1"/>
</dbReference>
<reference evidence="2 3" key="1">
    <citation type="journal article" date="2019" name="Sci. Rep.">
        <title>Orb-weaving spider Araneus ventricosus genome elucidates the spidroin gene catalogue.</title>
        <authorList>
            <person name="Kono N."/>
            <person name="Nakamura H."/>
            <person name="Ohtoshi R."/>
            <person name="Moran D.A.P."/>
            <person name="Shinohara A."/>
            <person name="Yoshida Y."/>
            <person name="Fujiwara M."/>
            <person name="Mori M."/>
            <person name="Tomita M."/>
            <person name="Arakawa K."/>
        </authorList>
    </citation>
    <scope>NUCLEOTIDE SEQUENCE [LARGE SCALE GENOMIC DNA]</scope>
</reference>
<organism evidence="2 3">
    <name type="scientific">Araneus ventricosus</name>
    <name type="common">Orbweaver spider</name>
    <name type="synonym">Epeira ventricosa</name>
    <dbReference type="NCBI Taxonomy" id="182803"/>
    <lineage>
        <taxon>Eukaryota</taxon>
        <taxon>Metazoa</taxon>
        <taxon>Ecdysozoa</taxon>
        <taxon>Arthropoda</taxon>
        <taxon>Chelicerata</taxon>
        <taxon>Arachnida</taxon>
        <taxon>Araneae</taxon>
        <taxon>Araneomorphae</taxon>
        <taxon>Entelegynae</taxon>
        <taxon>Araneoidea</taxon>
        <taxon>Araneidae</taxon>
        <taxon>Araneus</taxon>
    </lineage>
</organism>
<dbReference type="GO" id="GO:0016491">
    <property type="term" value="F:oxidoreductase activity"/>
    <property type="evidence" value="ECO:0007669"/>
    <property type="project" value="TreeGrafter"/>
</dbReference>
<name>A0A4Y2JZT6_ARAVE</name>
<evidence type="ECO:0000256" key="1">
    <source>
        <dbReference type="RuleBase" id="RU000363"/>
    </source>
</evidence>
<evidence type="ECO:0000313" key="2">
    <source>
        <dbReference type="EMBL" id="GBM95584.1"/>
    </source>
</evidence>
<dbReference type="InterPro" id="IPR002347">
    <property type="entry name" value="SDR_fam"/>
</dbReference>
<dbReference type="Pfam" id="PF00106">
    <property type="entry name" value="adh_short"/>
    <property type="match status" value="1"/>
</dbReference>
<dbReference type="GO" id="GO:0008202">
    <property type="term" value="P:steroid metabolic process"/>
    <property type="evidence" value="ECO:0007669"/>
    <property type="project" value="TreeGrafter"/>
</dbReference>
<comment type="caution">
    <text evidence="2">The sequence shown here is derived from an EMBL/GenBank/DDBJ whole genome shotgun (WGS) entry which is preliminary data.</text>
</comment>
<dbReference type="Gene3D" id="3.40.50.720">
    <property type="entry name" value="NAD(P)-binding Rossmann-like Domain"/>
    <property type="match status" value="1"/>
</dbReference>
<dbReference type="InterPro" id="IPR036291">
    <property type="entry name" value="NAD(P)-bd_dom_sf"/>
</dbReference>
<gene>
    <name evidence="2" type="primary">HSD17B2</name>
    <name evidence="2" type="ORF">AVEN_207045_1</name>
</gene>
<sequence>MKQEKTALVQISNTNRQQITRNNNNSIFIDAQLTSLQARNTDRTPKRLFPHLQLELWAVVNNAGILKGFSVDFSSVGDFRDCIDVNLLGSVRVTKAFLPLLRQTKGRIVNVTSIAGELSLPFFAPYIASKYAAVGFTDCLRFELDTWGISVVSIEPETFLTGLTCPETILKNFDAKFKGSFKEDYGDDYAAAFKDLANLALSFLCPKISIVVDDLEAAVSLEHPYHTYKPRRHFLGRFICFCYEVMPRSFQILLMKLLFFMFFSESKAIKDIVMKIASWI</sequence>
<evidence type="ECO:0000313" key="3">
    <source>
        <dbReference type="Proteomes" id="UP000499080"/>
    </source>
</evidence>
<comment type="similarity">
    <text evidence="1">Belongs to the short-chain dehydrogenases/reductases (SDR) family.</text>
</comment>
<protein>
    <submittedName>
        <fullName evidence="2">Estradiol 17-beta-dehydrogenase 2</fullName>
    </submittedName>
</protein>
<dbReference type="AlphaFoldDB" id="A0A4Y2JZT6"/>
<keyword evidence="3" id="KW-1185">Reference proteome</keyword>
<proteinExistence type="inferred from homology"/>
<dbReference type="PRINTS" id="PR00080">
    <property type="entry name" value="SDRFAMILY"/>
</dbReference>
<dbReference type="PRINTS" id="PR00081">
    <property type="entry name" value="GDHRDH"/>
</dbReference>
<dbReference type="PANTHER" id="PTHR43313">
    <property type="entry name" value="SHORT-CHAIN DEHYDROGENASE/REDUCTASE FAMILY 9C"/>
    <property type="match status" value="1"/>
</dbReference>
<dbReference type="EMBL" id="BGPR01004071">
    <property type="protein sequence ID" value="GBM95584.1"/>
    <property type="molecule type" value="Genomic_DNA"/>
</dbReference>
<accession>A0A4Y2JZT6</accession>
<dbReference type="OrthoDB" id="6426167at2759"/>